<dbReference type="AlphaFoldDB" id="A0A397S0C1"/>
<protein>
    <submittedName>
        <fullName evidence="2">Uncharacterized protein</fullName>
    </submittedName>
</protein>
<feature type="transmembrane region" description="Helical" evidence="1">
    <location>
        <begin position="120"/>
        <end position="138"/>
    </location>
</feature>
<accession>A0A397S0C1</accession>
<sequence length="218" mass="24473">MHKNFFISLIVLLFFISTAIITYCLHFLPSWNLTLGFIMGFSIFAFSMLVGIIGRKILIFNIFSFVLSGFALAFFILIWLTYKELEVSILMLLANAGLAFAYTFIYYLIILIPGIRNHRIISAILFTILGIASMPFFLSATELTWFSTFGLFMVLSISFIWVGIKDKKDKKEAMRHISYAGFASVIVGVIVLLAVSGGDLDIPDFDIGVGGKKKKNKM</sequence>
<feature type="transmembrane region" description="Helical" evidence="1">
    <location>
        <begin position="144"/>
        <end position="164"/>
    </location>
</feature>
<evidence type="ECO:0000313" key="2">
    <source>
        <dbReference type="EMBL" id="RIA78129.1"/>
    </source>
</evidence>
<dbReference type="Proteomes" id="UP000266506">
    <property type="component" value="Unassembled WGS sequence"/>
</dbReference>
<name>A0A397S0C1_9MOLU</name>
<proteinExistence type="predicted"/>
<feature type="transmembrane region" description="Helical" evidence="1">
    <location>
        <begin position="34"/>
        <end position="53"/>
    </location>
</feature>
<dbReference type="RefSeq" id="WP_119015608.1">
    <property type="nucleotide sequence ID" value="NZ_QXEV01000003.1"/>
</dbReference>
<dbReference type="InParanoid" id="A0A397S0C1"/>
<keyword evidence="1" id="KW-0472">Membrane</keyword>
<evidence type="ECO:0000313" key="3">
    <source>
        <dbReference type="Proteomes" id="UP000266506"/>
    </source>
</evidence>
<keyword evidence="1" id="KW-0812">Transmembrane</keyword>
<dbReference type="EMBL" id="QXEV01000003">
    <property type="protein sequence ID" value="RIA78129.1"/>
    <property type="molecule type" value="Genomic_DNA"/>
</dbReference>
<evidence type="ECO:0000256" key="1">
    <source>
        <dbReference type="SAM" id="Phobius"/>
    </source>
</evidence>
<feature type="transmembrane region" description="Helical" evidence="1">
    <location>
        <begin position="88"/>
        <end position="108"/>
    </location>
</feature>
<feature type="transmembrane region" description="Helical" evidence="1">
    <location>
        <begin position="176"/>
        <end position="195"/>
    </location>
</feature>
<keyword evidence="3" id="KW-1185">Reference proteome</keyword>
<reference evidence="2 3" key="1">
    <citation type="submission" date="2018-08" db="EMBL/GenBank/DDBJ databases">
        <title>Genomic Encyclopedia of Archaeal and Bacterial Type Strains, Phase II (KMG-II): from individual species to whole genera.</title>
        <authorList>
            <person name="Goeker M."/>
        </authorList>
    </citation>
    <scope>NUCLEOTIDE SEQUENCE [LARGE SCALE GENOMIC DNA]</scope>
    <source>
        <strain evidence="2 3">ATCC 27112</strain>
    </source>
</reference>
<comment type="caution">
    <text evidence="2">The sequence shown here is derived from an EMBL/GenBank/DDBJ whole genome shotgun (WGS) entry which is preliminary data.</text>
</comment>
<feature type="transmembrane region" description="Helical" evidence="1">
    <location>
        <begin position="7"/>
        <end position="28"/>
    </location>
</feature>
<feature type="transmembrane region" description="Helical" evidence="1">
    <location>
        <begin position="60"/>
        <end position="82"/>
    </location>
</feature>
<organism evidence="2 3">
    <name type="scientific">Anaeroplasma bactoclasticum</name>
    <dbReference type="NCBI Taxonomy" id="2088"/>
    <lineage>
        <taxon>Bacteria</taxon>
        <taxon>Bacillati</taxon>
        <taxon>Mycoplasmatota</taxon>
        <taxon>Mollicutes</taxon>
        <taxon>Anaeroplasmatales</taxon>
        <taxon>Anaeroplasmataceae</taxon>
        <taxon>Anaeroplasma</taxon>
    </lineage>
</organism>
<gene>
    <name evidence="2" type="ORF">EI71_00441</name>
</gene>
<keyword evidence="1" id="KW-1133">Transmembrane helix</keyword>